<dbReference type="SUPFAM" id="SSF46785">
    <property type="entry name" value="Winged helix' DNA-binding domain"/>
    <property type="match status" value="1"/>
</dbReference>
<feature type="domain" description="HTH deoR-type" evidence="7">
    <location>
        <begin position="3"/>
        <end position="58"/>
    </location>
</feature>
<dbReference type="SMART" id="SM00420">
    <property type="entry name" value="HTH_DEOR"/>
    <property type="match status" value="1"/>
</dbReference>
<protein>
    <recommendedName>
        <fullName evidence="1">Lactose phosphotransferase system repressor</fullName>
    </recommendedName>
</protein>
<evidence type="ECO:0000313" key="9">
    <source>
        <dbReference type="Proteomes" id="UP000824049"/>
    </source>
</evidence>
<evidence type="ECO:0000256" key="2">
    <source>
        <dbReference type="ARBA" id="ARBA00022491"/>
    </source>
</evidence>
<reference evidence="8" key="1">
    <citation type="journal article" date="2021" name="PeerJ">
        <title>Extensive microbial diversity within the chicken gut microbiome revealed by metagenomics and culture.</title>
        <authorList>
            <person name="Gilroy R."/>
            <person name="Ravi A."/>
            <person name="Getino M."/>
            <person name="Pursley I."/>
            <person name="Horton D.L."/>
            <person name="Alikhan N.F."/>
            <person name="Baker D."/>
            <person name="Gharbi K."/>
            <person name="Hall N."/>
            <person name="Watson M."/>
            <person name="Adriaenssens E.M."/>
            <person name="Foster-Nyarko E."/>
            <person name="Jarju S."/>
            <person name="Secka A."/>
            <person name="Antonio M."/>
            <person name="Oren A."/>
            <person name="Chaudhuri R.R."/>
            <person name="La Ragione R."/>
            <person name="Hildebrand F."/>
            <person name="Pallen M.J."/>
        </authorList>
    </citation>
    <scope>NUCLEOTIDE SEQUENCE</scope>
    <source>
        <strain evidence="8">CHK179-28034</strain>
    </source>
</reference>
<dbReference type="InterPro" id="IPR036388">
    <property type="entry name" value="WH-like_DNA-bd_sf"/>
</dbReference>
<evidence type="ECO:0000256" key="1">
    <source>
        <dbReference type="ARBA" id="ARBA00021390"/>
    </source>
</evidence>
<evidence type="ECO:0000256" key="3">
    <source>
        <dbReference type="ARBA" id="ARBA00023015"/>
    </source>
</evidence>
<dbReference type="InterPro" id="IPR018356">
    <property type="entry name" value="Tscrpt_reg_HTH_DeoR_CS"/>
</dbReference>
<keyword evidence="2" id="KW-0678">Repressor</keyword>
<dbReference type="Pfam" id="PF08220">
    <property type="entry name" value="HTH_DeoR"/>
    <property type="match status" value="1"/>
</dbReference>
<keyword evidence="4 8" id="KW-0238">DNA-binding</keyword>
<dbReference type="AlphaFoldDB" id="A0A9D2ELT9"/>
<accession>A0A9D2ELT9</accession>
<dbReference type="InterPro" id="IPR001034">
    <property type="entry name" value="DeoR_HTH"/>
</dbReference>
<organism evidence="8 9">
    <name type="scientific">Candidatus Anaerobutyricum stercoris</name>
    <dbReference type="NCBI Taxonomy" id="2838457"/>
    <lineage>
        <taxon>Bacteria</taxon>
        <taxon>Bacillati</taxon>
        <taxon>Bacillota</taxon>
        <taxon>Clostridia</taxon>
        <taxon>Lachnospirales</taxon>
        <taxon>Lachnospiraceae</taxon>
        <taxon>Anaerobutyricum</taxon>
    </lineage>
</organism>
<dbReference type="PROSITE" id="PS51000">
    <property type="entry name" value="HTH_DEOR_2"/>
    <property type="match status" value="1"/>
</dbReference>
<dbReference type="Gene3D" id="3.40.50.1360">
    <property type="match status" value="1"/>
</dbReference>
<dbReference type="GO" id="GO:0003700">
    <property type="term" value="F:DNA-binding transcription factor activity"/>
    <property type="evidence" value="ECO:0007669"/>
    <property type="project" value="InterPro"/>
</dbReference>
<comment type="function">
    <text evidence="6">Repressor of the lactose catabolism operon. Galactose-6-phosphate is the inducer.</text>
</comment>
<dbReference type="SMART" id="SM01134">
    <property type="entry name" value="DeoRC"/>
    <property type="match status" value="1"/>
</dbReference>
<evidence type="ECO:0000259" key="7">
    <source>
        <dbReference type="PROSITE" id="PS51000"/>
    </source>
</evidence>
<keyword evidence="3" id="KW-0805">Transcription regulation</keyword>
<reference evidence="8" key="2">
    <citation type="submission" date="2021-04" db="EMBL/GenBank/DDBJ databases">
        <authorList>
            <person name="Gilroy R."/>
        </authorList>
    </citation>
    <scope>NUCLEOTIDE SEQUENCE</scope>
    <source>
        <strain evidence="8">CHK179-28034</strain>
    </source>
</reference>
<keyword evidence="5" id="KW-0804">Transcription</keyword>
<evidence type="ECO:0000256" key="4">
    <source>
        <dbReference type="ARBA" id="ARBA00023125"/>
    </source>
</evidence>
<dbReference type="PRINTS" id="PR00037">
    <property type="entry name" value="HTHLACR"/>
</dbReference>
<dbReference type="SUPFAM" id="SSF100950">
    <property type="entry name" value="NagB/RpiA/CoA transferase-like"/>
    <property type="match status" value="1"/>
</dbReference>
<dbReference type="Proteomes" id="UP000824049">
    <property type="component" value="Unassembled WGS sequence"/>
</dbReference>
<dbReference type="InterPro" id="IPR050313">
    <property type="entry name" value="Carb_Metab_HTH_regulators"/>
</dbReference>
<name>A0A9D2ELT9_9FIRM</name>
<dbReference type="PANTHER" id="PTHR30363">
    <property type="entry name" value="HTH-TYPE TRANSCRIPTIONAL REGULATOR SRLR-RELATED"/>
    <property type="match status" value="1"/>
</dbReference>
<dbReference type="Gene3D" id="1.10.10.10">
    <property type="entry name" value="Winged helix-like DNA-binding domain superfamily/Winged helix DNA-binding domain"/>
    <property type="match status" value="1"/>
</dbReference>
<comment type="caution">
    <text evidence="8">The sequence shown here is derived from an EMBL/GenBank/DDBJ whole genome shotgun (WGS) entry which is preliminary data.</text>
</comment>
<dbReference type="EMBL" id="DXBR01000063">
    <property type="protein sequence ID" value="HIZ39720.1"/>
    <property type="molecule type" value="Genomic_DNA"/>
</dbReference>
<evidence type="ECO:0000256" key="6">
    <source>
        <dbReference type="ARBA" id="ARBA00024937"/>
    </source>
</evidence>
<sequence>MLKKERQLAILEKVERDGRATTNDMVAEFGVAEDTIRKDFQEMSAKGLVKRIHGGVLRVEKGLLDFDERIVEQASVKQHLAVRAAEFLKDKHVIYIDGGTTNLRLAEHLPQDYMGTVVTNSPTISIELCKYPDIQVMLLGGNLNKTTKIIEGSSAVQQMGSLNFECAVIGVSSLSPENGITFPSYDESMLKQEAIRRSRQVIAIANKEKLGTVGGFYTGDIGVIDILVTNETDENVLAPYVDAGITVITENVQ</sequence>
<dbReference type="PANTHER" id="PTHR30363:SF4">
    <property type="entry name" value="GLYCEROL-3-PHOSPHATE REGULON REPRESSOR"/>
    <property type="match status" value="1"/>
</dbReference>
<evidence type="ECO:0000313" key="8">
    <source>
        <dbReference type="EMBL" id="HIZ39720.1"/>
    </source>
</evidence>
<dbReference type="InterPro" id="IPR037171">
    <property type="entry name" value="NagB/RpiA_transferase-like"/>
</dbReference>
<dbReference type="InterPro" id="IPR036390">
    <property type="entry name" value="WH_DNA-bd_sf"/>
</dbReference>
<gene>
    <name evidence="8" type="ORF">H9968_07325</name>
</gene>
<proteinExistence type="predicted"/>
<dbReference type="PROSITE" id="PS00894">
    <property type="entry name" value="HTH_DEOR_1"/>
    <property type="match status" value="1"/>
</dbReference>
<dbReference type="Pfam" id="PF00455">
    <property type="entry name" value="DeoRC"/>
    <property type="match status" value="1"/>
</dbReference>
<evidence type="ECO:0000256" key="5">
    <source>
        <dbReference type="ARBA" id="ARBA00023163"/>
    </source>
</evidence>
<dbReference type="InterPro" id="IPR014036">
    <property type="entry name" value="DeoR-like_C"/>
</dbReference>
<dbReference type="GO" id="GO:0003677">
    <property type="term" value="F:DNA binding"/>
    <property type="evidence" value="ECO:0007669"/>
    <property type="project" value="UniProtKB-KW"/>
</dbReference>